<dbReference type="AlphaFoldDB" id="A0A366XZR3"/>
<accession>A0A366XZR3</accession>
<dbReference type="PANTHER" id="PTHR33490">
    <property type="entry name" value="BLR5614 PROTEIN-RELATED"/>
    <property type="match status" value="1"/>
</dbReference>
<dbReference type="Pfam" id="PF01841">
    <property type="entry name" value="Transglut_core"/>
    <property type="match status" value="1"/>
</dbReference>
<sequence>MKLQISHLTKYSYQEPVVDSVNEIRLSPRTDSRQLCSTNSIVIEPNVSLFSYEDYFGNTVHYFNVVSPHKELVIESQSIVETSEIHQKQASQVSYNIERQILESEQFQNKYAEYLMETNYTGITPQLKAFCKEAIDPTKAESVYQLLEQISASIYSNFTYDVDATHVQTTVEEMLRLKRGVCQDYVHLMIAVCRLYHIPARYVSGYQFIGDLNNSDETEVQHASHAWLEAYVPLVGWVGLDPTNNGKIDCRYVKIGHGRNYGDIVPIKGIYRGGEKQDLEVTVDVKKVND</sequence>
<dbReference type="InterPro" id="IPR038765">
    <property type="entry name" value="Papain-like_cys_pep_sf"/>
</dbReference>
<dbReference type="Proteomes" id="UP000253314">
    <property type="component" value="Unassembled WGS sequence"/>
</dbReference>
<evidence type="ECO:0000259" key="1">
    <source>
        <dbReference type="SMART" id="SM00460"/>
    </source>
</evidence>
<dbReference type="RefSeq" id="WP_113806040.1">
    <property type="nucleotide sequence ID" value="NZ_QOCW01000009.1"/>
</dbReference>
<proteinExistence type="predicted"/>
<keyword evidence="3" id="KW-1185">Reference proteome</keyword>
<reference evidence="2 3" key="1">
    <citation type="submission" date="2018-07" db="EMBL/GenBank/DDBJ databases">
        <title>Lottiidibacillus patelloidae gen. nov., sp. nov., isolated from the intestinal tract of a marine limpet and the reclassification of B. taeanensis BH030017T, B. algicola KMM 3737T and B. hwajinpoensis SW-72T as genus Lottiidibacillus.</title>
        <authorList>
            <person name="Liu R."/>
            <person name="Huang Z."/>
        </authorList>
    </citation>
    <scope>NUCLEOTIDE SEQUENCE [LARGE SCALE GENOMIC DNA]</scope>
    <source>
        <strain evidence="2 3">BH030017</strain>
    </source>
</reference>
<dbReference type="EMBL" id="QOCW01000009">
    <property type="protein sequence ID" value="RBW69654.1"/>
    <property type="molecule type" value="Genomic_DNA"/>
</dbReference>
<dbReference type="OrthoDB" id="9787782at2"/>
<evidence type="ECO:0000313" key="3">
    <source>
        <dbReference type="Proteomes" id="UP000253314"/>
    </source>
</evidence>
<dbReference type="Gene3D" id="3.10.620.30">
    <property type="match status" value="1"/>
</dbReference>
<name>A0A366XZR3_9BACI</name>
<dbReference type="InterPro" id="IPR013589">
    <property type="entry name" value="Bac_transglu_N"/>
</dbReference>
<comment type="caution">
    <text evidence="2">The sequence shown here is derived from an EMBL/GenBank/DDBJ whole genome shotgun (WGS) entry which is preliminary data.</text>
</comment>
<gene>
    <name evidence="2" type="ORF">DS031_10545</name>
</gene>
<dbReference type="SMART" id="SM00460">
    <property type="entry name" value="TGc"/>
    <property type="match status" value="1"/>
</dbReference>
<dbReference type="PANTHER" id="PTHR33490:SF6">
    <property type="entry name" value="SLL1049 PROTEIN"/>
    <property type="match status" value="1"/>
</dbReference>
<dbReference type="Pfam" id="PF08379">
    <property type="entry name" value="Bact_transglu_N"/>
    <property type="match status" value="1"/>
</dbReference>
<protein>
    <submittedName>
        <fullName evidence="2">Transglutaminase family protein</fullName>
    </submittedName>
</protein>
<evidence type="ECO:0000313" key="2">
    <source>
        <dbReference type="EMBL" id="RBW69654.1"/>
    </source>
</evidence>
<feature type="domain" description="Transglutaminase-like" evidence="1">
    <location>
        <begin position="174"/>
        <end position="244"/>
    </location>
</feature>
<dbReference type="InterPro" id="IPR002931">
    <property type="entry name" value="Transglutaminase-like"/>
</dbReference>
<organism evidence="2 3">
    <name type="scientific">Bacillus taeanensis</name>
    <dbReference type="NCBI Taxonomy" id="273032"/>
    <lineage>
        <taxon>Bacteria</taxon>
        <taxon>Bacillati</taxon>
        <taxon>Bacillota</taxon>
        <taxon>Bacilli</taxon>
        <taxon>Bacillales</taxon>
        <taxon>Bacillaceae</taxon>
        <taxon>Bacillus</taxon>
    </lineage>
</organism>
<dbReference type="SUPFAM" id="SSF54001">
    <property type="entry name" value="Cysteine proteinases"/>
    <property type="match status" value="1"/>
</dbReference>